<dbReference type="AlphaFoldDB" id="A0A9N9XR14"/>
<gene>
    <name evidence="19" type="ORF">PHYEVI_LOCUS8935</name>
</gene>
<feature type="region of interest" description="Disordered" evidence="17">
    <location>
        <begin position="1"/>
        <end position="64"/>
    </location>
</feature>
<feature type="compositionally biased region" description="Basic and acidic residues" evidence="17">
    <location>
        <begin position="285"/>
        <end position="304"/>
    </location>
</feature>
<accession>A0A9N9XR14</accession>
<protein>
    <recommendedName>
        <fullName evidence="11">Cyclin-dependent kinase 12</fullName>
        <ecNumber evidence="4">2.7.11.22</ecNumber>
        <ecNumber evidence="3">2.7.11.23</ecNumber>
    </recommendedName>
    <alternativeName>
        <fullName evidence="12">Cell division protein kinase 12</fullName>
    </alternativeName>
</protein>
<comment type="catalytic activity">
    <reaction evidence="13">
        <text>L-threonyl-[protein] + ATP = O-phospho-L-threonyl-[protein] + ADP + H(+)</text>
        <dbReference type="Rhea" id="RHEA:46608"/>
        <dbReference type="Rhea" id="RHEA-COMP:11060"/>
        <dbReference type="Rhea" id="RHEA-COMP:11605"/>
        <dbReference type="ChEBI" id="CHEBI:15378"/>
        <dbReference type="ChEBI" id="CHEBI:30013"/>
        <dbReference type="ChEBI" id="CHEBI:30616"/>
        <dbReference type="ChEBI" id="CHEBI:61977"/>
        <dbReference type="ChEBI" id="CHEBI:456216"/>
        <dbReference type="EC" id="2.7.11.22"/>
    </reaction>
</comment>
<evidence type="ECO:0000313" key="19">
    <source>
        <dbReference type="EMBL" id="CAG9862627.1"/>
    </source>
</evidence>
<feature type="compositionally biased region" description="Pro residues" evidence="17">
    <location>
        <begin position="625"/>
        <end position="635"/>
    </location>
</feature>
<evidence type="ECO:0000256" key="12">
    <source>
        <dbReference type="ARBA" id="ARBA00041920"/>
    </source>
</evidence>
<dbReference type="GO" id="GO:0032968">
    <property type="term" value="P:positive regulation of transcription elongation by RNA polymerase II"/>
    <property type="evidence" value="ECO:0007669"/>
    <property type="project" value="TreeGrafter"/>
</dbReference>
<dbReference type="GO" id="GO:0005524">
    <property type="term" value="F:ATP binding"/>
    <property type="evidence" value="ECO:0007669"/>
    <property type="project" value="UniProtKB-UniRule"/>
</dbReference>
<dbReference type="OrthoDB" id="28397at2759"/>
<keyword evidence="8" id="KW-0418">Kinase</keyword>
<keyword evidence="7 16" id="KW-0547">Nucleotide-binding</keyword>
<evidence type="ECO:0000256" key="3">
    <source>
        <dbReference type="ARBA" id="ARBA00012409"/>
    </source>
</evidence>
<dbReference type="PROSITE" id="PS00107">
    <property type="entry name" value="PROTEIN_KINASE_ATP"/>
    <property type="match status" value="1"/>
</dbReference>
<dbReference type="GO" id="GO:0030332">
    <property type="term" value="F:cyclin binding"/>
    <property type="evidence" value="ECO:0007669"/>
    <property type="project" value="TreeGrafter"/>
</dbReference>
<feature type="compositionally biased region" description="Low complexity" evidence="17">
    <location>
        <begin position="404"/>
        <end position="421"/>
    </location>
</feature>
<evidence type="ECO:0000256" key="17">
    <source>
        <dbReference type="SAM" id="MobiDB-lite"/>
    </source>
</evidence>
<feature type="compositionally biased region" description="Basic residues" evidence="17">
    <location>
        <begin position="1"/>
        <end position="21"/>
    </location>
</feature>
<dbReference type="GO" id="GO:0008024">
    <property type="term" value="C:cyclin/CDK positive transcription elongation factor complex"/>
    <property type="evidence" value="ECO:0007669"/>
    <property type="project" value="TreeGrafter"/>
</dbReference>
<evidence type="ECO:0000313" key="20">
    <source>
        <dbReference type="Proteomes" id="UP001153712"/>
    </source>
</evidence>
<comment type="subcellular location">
    <subcellularLocation>
        <location evidence="1">Nucleus</location>
    </subcellularLocation>
</comment>
<evidence type="ECO:0000256" key="1">
    <source>
        <dbReference type="ARBA" id="ARBA00004123"/>
    </source>
</evidence>
<dbReference type="PANTHER" id="PTHR24056">
    <property type="entry name" value="CELL DIVISION PROTEIN KINASE"/>
    <property type="match status" value="1"/>
</dbReference>
<keyword evidence="5" id="KW-0723">Serine/threonine-protein kinase</keyword>
<dbReference type="Gene3D" id="1.10.510.10">
    <property type="entry name" value="Transferase(Phosphotransferase) domain 1"/>
    <property type="match status" value="1"/>
</dbReference>
<dbReference type="SMART" id="SM00220">
    <property type="entry name" value="S_TKc"/>
    <property type="match status" value="1"/>
</dbReference>
<feature type="region of interest" description="Disordered" evidence="17">
    <location>
        <begin position="1050"/>
        <end position="1092"/>
    </location>
</feature>
<feature type="compositionally biased region" description="Basic and acidic residues" evidence="17">
    <location>
        <begin position="1073"/>
        <end position="1084"/>
    </location>
</feature>
<feature type="binding site" evidence="16">
    <location>
        <position position="757"/>
    </location>
    <ligand>
        <name>ATP</name>
        <dbReference type="ChEBI" id="CHEBI:30616"/>
    </ligand>
</feature>
<feature type="compositionally biased region" description="Polar residues" evidence="17">
    <location>
        <begin position="591"/>
        <end position="603"/>
    </location>
</feature>
<evidence type="ECO:0000256" key="13">
    <source>
        <dbReference type="ARBA" id="ARBA00047811"/>
    </source>
</evidence>
<feature type="compositionally biased region" description="Basic and acidic residues" evidence="17">
    <location>
        <begin position="140"/>
        <end position="152"/>
    </location>
</feature>
<dbReference type="FunFam" id="1.10.510.10:FF:000102">
    <property type="entry name" value="cyclin-dependent kinase 12 isoform X1"/>
    <property type="match status" value="1"/>
</dbReference>
<evidence type="ECO:0000256" key="15">
    <source>
        <dbReference type="ARBA" id="ARBA00049280"/>
    </source>
</evidence>
<feature type="compositionally biased region" description="Basic residues" evidence="17">
    <location>
        <begin position="175"/>
        <end position="203"/>
    </location>
</feature>
<dbReference type="InterPro" id="IPR000719">
    <property type="entry name" value="Prot_kinase_dom"/>
</dbReference>
<feature type="compositionally biased region" description="Polar residues" evidence="17">
    <location>
        <begin position="495"/>
        <end position="505"/>
    </location>
</feature>
<feature type="compositionally biased region" description="Basic residues" evidence="17">
    <location>
        <begin position="393"/>
        <end position="403"/>
    </location>
</feature>
<feature type="domain" description="Protein kinase" evidence="18">
    <location>
        <begin position="728"/>
        <end position="1022"/>
    </location>
</feature>
<dbReference type="GO" id="GO:0008353">
    <property type="term" value="F:RNA polymerase II CTD heptapeptide repeat kinase activity"/>
    <property type="evidence" value="ECO:0007669"/>
    <property type="project" value="UniProtKB-EC"/>
</dbReference>
<dbReference type="Gene3D" id="3.30.200.20">
    <property type="entry name" value="Phosphorylase Kinase, domain 1"/>
    <property type="match status" value="1"/>
</dbReference>
<evidence type="ECO:0000259" key="18">
    <source>
        <dbReference type="PROSITE" id="PS50011"/>
    </source>
</evidence>
<organism evidence="19 20">
    <name type="scientific">Phyllotreta striolata</name>
    <name type="common">Striped flea beetle</name>
    <name type="synonym">Crioceris striolata</name>
    <dbReference type="NCBI Taxonomy" id="444603"/>
    <lineage>
        <taxon>Eukaryota</taxon>
        <taxon>Metazoa</taxon>
        <taxon>Ecdysozoa</taxon>
        <taxon>Arthropoda</taxon>
        <taxon>Hexapoda</taxon>
        <taxon>Insecta</taxon>
        <taxon>Pterygota</taxon>
        <taxon>Neoptera</taxon>
        <taxon>Endopterygota</taxon>
        <taxon>Coleoptera</taxon>
        <taxon>Polyphaga</taxon>
        <taxon>Cucujiformia</taxon>
        <taxon>Chrysomeloidea</taxon>
        <taxon>Chrysomelidae</taxon>
        <taxon>Galerucinae</taxon>
        <taxon>Alticini</taxon>
        <taxon>Phyllotreta</taxon>
    </lineage>
</organism>
<dbReference type="InterPro" id="IPR050108">
    <property type="entry name" value="CDK"/>
</dbReference>
<feature type="compositionally biased region" description="Polar residues" evidence="17">
    <location>
        <begin position="337"/>
        <end position="347"/>
    </location>
</feature>
<comment type="similarity">
    <text evidence="2">Belongs to the protein kinase superfamily. CMGC Ser/Thr protein kinase family. CDC2/CDKX subfamily.</text>
</comment>
<keyword evidence="10" id="KW-0539">Nucleus</keyword>
<feature type="compositionally biased region" description="Pro residues" evidence="17">
    <location>
        <begin position="115"/>
        <end position="124"/>
    </location>
</feature>
<evidence type="ECO:0000256" key="7">
    <source>
        <dbReference type="ARBA" id="ARBA00022741"/>
    </source>
</evidence>
<evidence type="ECO:0000256" key="8">
    <source>
        <dbReference type="ARBA" id="ARBA00022777"/>
    </source>
</evidence>
<dbReference type="SUPFAM" id="SSF56112">
    <property type="entry name" value="Protein kinase-like (PK-like)"/>
    <property type="match status" value="1"/>
</dbReference>
<feature type="compositionally biased region" description="Basic residues" evidence="17">
    <location>
        <begin position="422"/>
        <end position="431"/>
    </location>
</feature>
<evidence type="ECO:0000256" key="10">
    <source>
        <dbReference type="ARBA" id="ARBA00023242"/>
    </source>
</evidence>
<evidence type="ECO:0000256" key="2">
    <source>
        <dbReference type="ARBA" id="ARBA00006485"/>
    </source>
</evidence>
<reference evidence="19" key="1">
    <citation type="submission" date="2022-01" db="EMBL/GenBank/DDBJ databases">
        <authorList>
            <person name="King R."/>
        </authorList>
    </citation>
    <scope>NUCLEOTIDE SEQUENCE</scope>
</reference>
<comment type="catalytic activity">
    <reaction evidence="15">
        <text>[DNA-directed RNA polymerase] + ATP = phospho-[DNA-directed RNA polymerase] + ADP + H(+)</text>
        <dbReference type="Rhea" id="RHEA:10216"/>
        <dbReference type="Rhea" id="RHEA-COMP:11321"/>
        <dbReference type="Rhea" id="RHEA-COMP:11322"/>
        <dbReference type="ChEBI" id="CHEBI:15378"/>
        <dbReference type="ChEBI" id="CHEBI:30616"/>
        <dbReference type="ChEBI" id="CHEBI:43176"/>
        <dbReference type="ChEBI" id="CHEBI:68546"/>
        <dbReference type="ChEBI" id="CHEBI:456216"/>
        <dbReference type="EC" id="2.7.11.23"/>
    </reaction>
</comment>
<keyword evidence="20" id="KW-1185">Reference proteome</keyword>
<feature type="compositionally biased region" description="Basic residues" evidence="17">
    <location>
        <begin position="366"/>
        <end position="385"/>
    </location>
</feature>
<dbReference type="EC" id="2.7.11.22" evidence="4"/>
<comment type="catalytic activity">
    <reaction evidence="14">
        <text>L-seryl-[protein] + ATP = O-phospho-L-seryl-[protein] + ADP + H(+)</text>
        <dbReference type="Rhea" id="RHEA:17989"/>
        <dbReference type="Rhea" id="RHEA-COMP:9863"/>
        <dbReference type="Rhea" id="RHEA-COMP:11604"/>
        <dbReference type="ChEBI" id="CHEBI:15378"/>
        <dbReference type="ChEBI" id="CHEBI:29999"/>
        <dbReference type="ChEBI" id="CHEBI:30616"/>
        <dbReference type="ChEBI" id="CHEBI:83421"/>
        <dbReference type="ChEBI" id="CHEBI:456216"/>
        <dbReference type="EC" id="2.7.11.22"/>
    </reaction>
</comment>
<feature type="compositionally biased region" description="Basic and acidic residues" evidence="17">
    <location>
        <begin position="317"/>
        <end position="327"/>
    </location>
</feature>
<dbReference type="PROSITE" id="PS50011">
    <property type="entry name" value="PROTEIN_KINASE_DOM"/>
    <property type="match status" value="1"/>
</dbReference>
<dbReference type="EMBL" id="OU900098">
    <property type="protein sequence ID" value="CAG9862627.1"/>
    <property type="molecule type" value="Genomic_DNA"/>
</dbReference>
<evidence type="ECO:0000256" key="4">
    <source>
        <dbReference type="ARBA" id="ARBA00012425"/>
    </source>
</evidence>
<sequence>MEKNRHGKHSKEKSKKSKKRKQKDDRGSNNYVGLLKTKPLVEYSDVSSEDLSGPEAGEIQSGEEICSEDGELEIEADMHRNTHRARYTRLEEDMYVRESTLILHSPGRRHRIDPPMIPRSPTPPILVRERQLSISSRSSRSSEVKQKRKVEESPTDYVAPVESPTYVEDYDTVDRKKRKRKEKRHKRDKKTKKKKKKPKHRSRSTSLESVASGASVASHNSSVQKTPPRPEIEVLSDWEHHDANKKSVDHKVTIDTGACSPVSNDSIASPDAYEVQSPTPPSDTPPRKFIRDFSSREFTTRESPHTPPLHHSARYNHHYEETIRARDSPIVIEESRSPSMRSPYNRETTPDHLAHHYKNRSLTPNSRKRRMEREILHRKHKKDKAKLKEKVRSRSPVTRRRSRSSSYGRSSKRYTSPSPTRRSSKKYRSKSPRKDRSPRYSRHKSPSPHSVKSSSLKNKITDASLFAEMVKDRRKREMELKRLAEEMAQKKDGDINSNDVNSQNKTENKENVQAPVAMDIDDIPIPDGNSNASMNVQDIQLPHSKDLNAERLKTPPTPPLPAPNSTAAISTVVSTGPSARQASTVINTAATMPNANNSATKPKSVTKLPLPPGIDQTQLEAIVSPPTPNRSPSPAPRNINARPKTPPRKNIKDLPMPPVVPGTEELSGDDELPSTPPRNNVKTLGLEKQVKPLKSKAPVKRPTILKRKGSRNFQMCGKDWGERCVDMFEVIAQIGEGTYGQVYKAKDVSANELVALKKVRLENEKEGFPITAVREIKILRQLNHKNIVNLREIVTDKQDAVDFRKEKGSFYLVFEYMDHDLMGLLESGMVDFNELNNACIMKQLLDGLNYCHKKNFLHRDIKCSNILMNNKGEVKLADFGLARLYNAEDRQRPYTNKVITLWYRPPELLLGEERYGPAIDIWSCGCILGELFLKKPLFQANAEMNQLDRISRVCGTPTPAVWPTVIKLPLFHTLRPNKLHKRRLREDFVFMPNSALDLLDKMLELDPDKRITAEDALKSSWLKNINPEQISAPELPTWQDCHELWSKKRKKQIREQAEAMQNLPPGKPSLTGRFEKTGAGKPDDSVDGGGSSKNLKMEAYDAAVLSYALASAGFKDKPSSLLGLPPLQHDSLTPPRDAAEDVDGRNYLYQLLYNLEQLLANKTPVQLSHLMEICSTKQSQNDAVTCSHLDALLNELRKVCKINPGSIHLLQLQYEDDAANQNLSLNTEMVCKNLSDLFRQFGLNKGASLVKKLPPAS</sequence>
<dbReference type="InterPro" id="IPR011009">
    <property type="entry name" value="Kinase-like_dom_sf"/>
</dbReference>
<keyword evidence="6" id="KW-0808">Transferase</keyword>
<dbReference type="GO" id="GO:0004693">
    <property type="term" value="F:cyclin-dependent protein serine/threonine kinase activity"/>
    <property type="evidence" value="ECO:0007669"/>
    <property type="project" value="UniProtKB-EC"/>
</dbReference>
<name>A0A9N9XR14_PHYSR</name>
<evidence type="ECO:0000256" key="5">
    <source>
        <dbReference type="ARBA" id="ARBA00022527"/>
    </source>
</evidence>
<evidence type="ECO:0000256" key="16">
    <source>
        <dbReference type="PROSITE-ProRule" id="PRU10141"/>
    </source>
</evidence>
<dbReference type="PROSITE" id="PS00108">
    <property type="entry name" value="PROTEIN_KINASE_ST"/>
    <property type="match status" value="1"/>
</dbReference>
<dbReference type="EC" id="2.7.11.23" evidence="3"/>
<feature type="compositionally biased region" description="Polar residues" evidence="17">
    <location>
        <begin position="215"/>
        <end position="225"/>
    </location>
</feature>
<dbReference type="InterPro" id="IPR008271">
    <property type="entry name" value="Ser/Thr_kinase_AS"/>
</dbReference>
<dbReference type="FunFam" id="3.30.200.20:FF:000074">
    <property type="entry name" value="cyclin-dependent kinase 12 isoform X2"/>
    <property type="match status" value="1"/>
</dbReference>
<feature type="region of interest" description="Disordered" evidence="17">
    <location>
        <begin position="106"/>
        <end position="458"/>
    </location>
</feature>
<keyword evidence="9 16" id="KW-0067">ATP-binding</keyword>
<evidence type="ECO:0000256" key="14">
    <source>
        <dbReference type="ARBA" id="ARBA00048367"/>
    </source>
</evidence>
<evidence type="ECO:0000256" key="11">
    <source>
        <dbReference type="ARBA" id="ARBA00040213"/>
    </source>
</evidence>
<evidence type="ECO:0000256" key="6">
    <source>
        <dbReference type="ARBA" id="ARBA00022679"/>
    </source>
</evidence>
<feature type="compositionally biased region" description="Basic and acidic residues" evidence="17">
    <location>
        <begin position="228"/>
        <end position="253"/>
    </location>
</feature>
<feature type="region of interest" description="Disordered" evidence="17">
    <location>
        <begin position="487"/>
        <end position="510"/>
    </location>
</feature>
<evidence type="ECO:0000256" key="9">
    <source>
        <dbReference type="ARBA" id="ARBA00022840"/>
    </source>
</evidence>
<proteinExistence type="inferred from homology"/>
<dbReference type="CDD" id="cd07864">
    <property type="entry name" value="STKc_CDK12"/>
    <property type="match status" value="1"/>
</dbReference>
<dbReference type="InterPro" id="IPR017441">
    <property type="entry name" value="Protein_kinase_ATP_BS"/>
</dbReference>
<feature type="region of interest" description="Disordered" evidence="17">
    <location>
        <begin position="591"/>
        <end position="686"/>
    </location>
</feature>
<dbReference type="Pfam" id="PF00069">
    <property type="entry name" value="Pkinase"/>
    <property type="match status" value="1"/>
</dbReference>
<dbReference type="Proteomes" id="UP001153712">
    <property type="component" value="Chromosome 5"/>
</dbReference>
<dbReference type="PANTHER" id="PTHR24056:SF546">
    <property type="entry name" value="CYCLIN-DEPENDENT KINASE 12"/>
    <property type="match status" value="1"/>
</dbReference>